<organism evidence="2 3">
    <name type="scientific">Maudiozyma exigua</name>
    <name type="common">Yeast</name>
    <name type="synonym">Kazachstania exigua</name>
    <dbReference type="NCBI Taxonomy" id="34358"/>
    <lineage>
        <taxon>Eukaryota</taxon>
        <taxon>Fungi</taxon>
        <taxon>Dikarya</taxon>
        <taxon>Ascomycota</taxon>
        <taxon>Saccharomycotina</taxon>
        <taxon>Saccharomycetes</taxon>
        <taxon>Saccharomycetales</taxon>
        <taxon>Saccharomycetaceae</taxon>
        <taxon>Maudiozyma</taxon>
    </lineage>
</organism>
<evidence type="ECO:0000256" key="1">
    <source>
        <dbReference type="SAM" id="Phobius"/>
    </source>
</evidence>
<name>A0A9P6WC03_MAUEX</name>
<gene>
    <name evidence="2" type="ORF">C6P45_003264</name>
</gene>
<keyword evidence="1" id="KW-0472">Membrane</keyword>
<proteinExistence type="predicted"/>
<dbReference type="EMBL" id="PUHR01000032">
    <property type="protein sequence ID" value="KAG0669869.1"/>
    <property type="molecule type" value="Genomic_DNA"/>
</dbReference>
<keyword evidence="1" id="KW-1133">Transmembrane helix</keyword>
<evidence type="ECO:0000313" key="2">
    <source>
        <dbReference type="EMBL" id="KAG0669869.1"/>
    </source>
</evidence>
<feature type="transmembrane region" description="Helical" evidence="1">
    <location>
        <begin position="513"/>
        <end position="533"/>
    </location>
</feature>
<accession>A0A9P6WC03</accession>
<dbReference type="Proteomes" id="UP000750334">
    <property type="component" value="Unassembled WGS sequence"/>
</dbReference>
<sequence>MMELEVESPLYVTVSSNTVTNLINNDLSIKVHRQTTFVRLLQYIHHRLSQLNEFYHDNSIEEISSYCIHYDGQEVPLEEQIQSVLTTENQSHIVISFELLSNRSRSAINLDYDGVYDFTFTNIKYEINLSSKYKFLHSIEYQVSLDTHISDTHDNALQHVIYEENFIGNDNKCQLGNQHSLDDLISMKFKVIELISNPKLFQKYMVVYNNTTINDVREFVSINYCESETISNYEVKLVYKGQLLRDTLDNNTPVTVMSCIDMNHGALLHVQVQEQLHGTTDSFWNEPEFIDDIPLQLNEPKDMSDILPIPRMDTPVYNVPPTEYITQSGEKIHIISDPMTSDLDLIEATLQHNNGELETVHIKRQSLKLSTPSNLFINGAVINIPIYRNNYVIDTNRNLIRIDPDIIQKIENETGTSIMYHDISNKLPFDEFITDPKLREHLSNIQEYLQGLDDLPIPLGGIAQPTFNELTLWLKIVHICKKIFQFIKVCSLTIFYLLWSMFIPLLAAIEIGFFLPPIITIPILIIYTITTIVRSSKIIDLSTDFLGLLKLNEEDYKRVKIFALPEYESLQTLRHEQPTTQTQMTKKVYERIQDKPTLFALFQLPALEVIRHSLYERYQINQMGNMTEEDSLKELFRQIKSGAVEITDANKMLEILFMLYELKAFSEGQQGKDFERVLSFIKNEADMDDLDAVEPVRRSFLIIRRRLAQLPDQIMEYIVPDPIRDDYIMAVFKNITLCLVLFLPFVSRNVDVVVQRRVDERTRIRLQRERDIEAEEAAAFDLSSANSSSTRMDNDSIADLDGTILEEVIPERDEINNSGELSQDDEDIQDEAAIEELLSNSDGKDVMVNATGSMFHQES</sequence>
<evidence type="ECO:0000313" key="3">
    <source>
        <dbReference type="Proteomes" id="UP000750334"/>
    </source>
</evidence>
<protein>
    <submittedName>
        <fullName evidence="2">Uncharacterized protein</fullName>
    </submittedName>
</protein>
<keyword evidence="3" id="KW-1185">Reference proteome</keyword>
<reference evidence="2 3" key="1">
    <citation type="submission" date="2020-11" db="EMBL/GenBank/DDBJ databases">
        <title>Kefir isolates.</title>
        <authorList>
            <person name="Marcisauskas S."/>
            <person name="Kim Y."/>
            <person name="Blasche S."/>
        </authorList>
    </citation>
    <scope>NUCLEOTIDE SEQUENCE [LARGE SCALE GENOMIC DNA]</scope>
    <source>
        <strain evidence="2 3">OG2</strain>
    </source>
</reference>
<feature type="transmembrane region" description="Helical" evidence="1">
    <location>
        <begin position="486"/>
        <end position="507"/>
    </location>
</feature>
<comment type="caution">
    <text evidence="2">The sequence shown here is derived from an EMBL/GenBank/DDBJ whole genome shotgun (WGS) entry which is preliminary data.</text>
</comment>
<dbReference type="OrthoDB" id="4066580at2759"/>
<dbReference type="AlphaFoldDB" id="A0A9P6WC03"/>
<keyword evidence="1" id="KW-0812">Transmembrane</keyword>